<protein>
    <submittedName>
        <fullName evidence="2">Glycosyltransferase</fullName>
    </submittedName>
</protein>
<reference evidence="2 3" key="1">
    <citation type="journal article" date="2016" name="J. Microbiol.">
        <title>Dankookia rubra gen. nov., sp. nov., an alphaproteobacterium isolated from sediment of a shallow stream.</title>
        <authorList>
            <person name="Kim W.H."/>
            <person name="Kim D.H."/>
            <person name="Kang K."/>
            <person name="Ahn T.Y."/>
        </authorList>
    </citation>
    <scope>NUCLEOTIDE SEQUENCE [LARGE SCALE GENOMIC DNA]</scope>
    <source>
        <strain evidence="2 3">JCM30602</strain>
    </source>
</reference>
<keyword evidence="3" id="KW-1185">Reference proteome</keyword>
<dbReference type="RefSeq" id="WP_133290171.1">
    <property type="nucleotide sequence ID" value="NZ_SMSJ01000027.1"/>
</dbReference>
<comment type="caution">
    <text evidence="2">The sequence shown here is derived from an EMBL/GenBank/DDBJ whole genome shotgun (WGS) entry which is preliminary data.</text>
</comment>
<proteinExistence type="predicted"/>
<gene>
    <name evidence="2" type="ORF">E2C06_18900</name>
</gene>
<evidence type="ECO:0000313" key="2">
    <source>
        <dbReference type="EMBL" id="TDH61046.1"/>
    </source>
</evidence>
<sequence>MNALVGSVAAGRLLSPRLPRADHHPAEPGFSAGRPLRVLHVVPALGQGGAERLLAELVRHTRRLLTHRIVSLTDQPAFFDFGAAEVVPLGLARGQVSLAALQRARAAARAFAPDLVQCWLYHGNLAGSLMGLRGTPLVWSVHNTDLPCAGTKPLTRLVARLGGPLSRVSPDTIVYCSDSARAWHEQRLGYAARRGRVIGNGVDFPAFAFDLAARAKLRAAWNLTEEQVAIGTIGRLNPQKDHAGIAAALARLGRRDAVWVLAGSGCDAGNPALGRILDRAGPDLRTLPLGPRGDMPAILSALDLLVIGSAFGEALPMVALEAVANDLPVVATRVGSVEPLVLDAACLAAPGDPAALADAIAAAWPALPGERRRASAVNKRLALAAEYAIAATTAKYQQLYRDLIPSASGAAGPRPRHHGMTTP</sequence>
<feature type="domain" description="Glycosyltransferase subfamily 4-like N-terminal" evidence="1">
    <location>
        <begin position="48"/>
        <end position="203"/>
    </location>
</feature>
<keyword evidence="2" id="KW-0808">Transferase</keyword>
<dbReference type="EMBL" id="SMSJ01000027">
    <property type="protein sequence ID" value="TDH61046.1"/>
    <property type="molecule type" value="Genomic_DNA"/>
</dbReference>
<name>A0A4R5QDL8_9PROT</name>
<dbReference type="Pfam" id="PF13692">
    <property type="entry name" value="Glyco_trans_1_4"/>
    <property type="match status" value="1"/>
</dbReference>
<dbReference type="PANTHER" id="PTHR12526:SF635">
    <property type="entry name" value="GLYCOSYL TRANSFERASE GROUP 1"/>
    <property type="match status" value="1"/>
</dbReference>
<evidence type="ECO:0000259" key="1">
    <source>
        <dbReference type="Pfam" id="PF13439"/>
    </source>
</evidence>
<dbReference type="AlphaFoldDB" id="A0A4R5QDL8"/>
<evidence type="ECO:0000313" key="3">
    <source>
        <dbReference type="Proteomes" id="UP000295096"/>
    </source>
</evidence>
<dbReference type="SUPFAM" id="SSF53756">
    <property type="entry name" value="UDP-Glycosyltransferase/glycogen phosphorylase"/>
    <property type="match status" value="1"/>
</dbReference>
<dbReference type="GO" id="GO:0016757">
    <property type="term" value="F:glycosyltransferase activity"/>
    <property type="evidence" value="ECO:0007669"/>
    <property type="project" value="UniProtKB-ARBA"/>
</dbReference>
<organism evidence="2 3">
    <name type="scientific">Dankookia rubra</name>
    <dbReference type="NCBI Taxonomy" id="1442381"/>
    <lineage>
        <taxon>Bacteria</taxon>
        <taxon>Pseudomonadati</taxon>
        <taxon>Pseudomonadota</taxon>
        <taxon>Alphaproteobacteria</taxon>
        <taxon>Acetobacterales</taxon>
        <taxon>Roseomonadaceae</taxon>
        <taxon>Dankookia</taxon>
    </lineage>
</organism>
<dbReference type="PANTHER" id="PTHR12526">
    <property type="entry name" value="GLYCOSYLTRANSFERASE"/>
    <property type="match status" value="1"/>
</dbReference>
<dbReference type="InterPro" id="IPR028098">
    <property type="entry name" value="Glyco_trans_4-like_N"/>
</dbReference>
<accession>A0A4R5QDL8</accession>
<dbReference type="Gene3D" id="3.40.50.2000">
    <property type="entry name" value="Glycogen Phosphorylase B"/>
    <property type="match status" value="2"/>
</dbReference>
<dbReference type="OrthoDB" id="9790710at2"/>
<dbReference type="Pfam" id="PF13439">
    <property type="entry name" value="Glyco_transf_4"/>
    <property type="match status" value="1"/>
</dbReference>
<dbReference type="Proteomes" id="UP000295096">
    <property type="component" value="Unassembled WGS sequence"/>
</dbReference>